<dbReference type="AlphaFoldDB" id="A0A839IQ83"/>
<accession>A0A839IQ83</accession>
<proteinExistence type="predicted"/>
<dbReference type="RefSeq" id="WP_182808153.1">
    <property type="nucleotide sequence ID" value="NZ_JACJFM010000006.1"/>
</dbReference>
<gene>
    <name evidence="1" type="ORF">H4O21_07170</name>
</gene>
<sequence length="122" mass="14029">MASQLPSFDALMELARNNPEKLEEIRQQMSAEILADATPSVRAKLEGLNFRINMERQRCKNPLQSCMRITALMHDSFDRMREELDILVAPQHPQLRVINQSPVNNPDLQGRNVVPFKRANSF</sequence>
<protein>
    <submittedName>
        <fullName evidence="1">DUF3135 domain-containing protein</fullName>
    </submittedName>
</protein>
<dbReference type="Pfam" id="PF11333">
    <property type="entry name" value="DUF3135"/>
    <property type="match status" value="1"/>
</dbReference>
<dbReference type="EMBL" id="JACJFM010000006">
    <property type="protein sequence ID" value="MBB1486386.1"/>
    <property type="molecule type" value="Genomic_DNA"/>
</dbReference>
<dbReference type="InterPro" id="IPR021482">
    <property type="entry name" value="DUF3135"/>
</dbReference>
<comment type="caution">
    <text evidence="1">The sequence shown here is derived from an EMBL/GenBank/DDBJ whole genome shotgun (WGS) entry which is preliminary data.</text>
</comment>
<reference evidence="1 2" key="1">
    <citation type="submission" date="2020-08" db="EMBL/GenBank/DDBJ databases">
        <title>Oceanospirillum sp. nov. isolated from marine sediment.</title>
        <authorList>
            <person name="Ji X."/>
        </authorList>
    </citation>
    <scope>NUCLEOTIDE SEQUENCE [LARGE SCALE GENOMIC DNA]</scope>
    <source>
        <strain evidence="1 2">D5</strain>
    </source>
</reference>
<organism evidence="1 2">
    <name type="scientific">Oceanospirillum sediminis</name>
    <dbReference type="NCBI Taxonomy" id="2760088"/>
    <lineage>
        <taxon>Bacteria</taxon>
        <taxon>Pseudomonadati</taxon>
        <taxon>Pseudomonadota</taxon>
        <taxon>Gammaproteobacteria</taxon>
        <taxon>Oceanospirillales</taxon>
        <taxon>Oceanospirillaceae</taxon>
        <taxon>Oceanospirillum</taxon>
    </lineage>
</organism>
<dbReference type="Proteomes" id="UP000565262">
    <property type="component" value="Unassembled WGS sequence"/>
</dbReference>
<evidence type="ECO:0000313" key="1">
    <source>
        <dbReference type="EMBL" id="MBB1486386.1"/>
    </source>
</evidence>
<name>A0A839IQ83_9GAMM</name>
<keyword evidence="2" id="KW-1185">Reference proteome</keyword>
<evidence type="ECO:0000313" key="2">
    <source>
        <dbReference type="Proteomes" id="UP000565262"/>
    </source>
</evidence>